<proteinExistence type="predicted"/>
<keyword evidence="2" id="KW-1185">Reference proteome</keyword>
<protein>
    <submittedName>
        <fullName evidence="1">Uncharacterized protein</fullName>
    </submittedName>
</protein>
<evidence type="ECO:0000313" key="2">
    <source>
        <dbReference type="Proteomes" id="UP001604277"/>
    </source>
</evidence>
<reference evidence="2" key="1">
    <citation type="submission" date="2024-07" db="EMBL/GenBank/DDBJ databases">
        <title>Two chromosome-level genome assemblies of Korean endemic species Abeliophyllum distichum and Forsythia ovata (Oleaceae).</title>
        <authorList>
            <person name="Jang H."/>
        </authorList>
    </citation>
    <scope>NUCLEOTIDE SEQUENCE [LARGE SCALE GENOMIC DNA]</scope>
</reference>
<name>A0ABD1WPM7_9LAMI</name>
<organism evidence="1 2">
    <name type="scientific">Forsythia ovata</name>
    <dbReference type="NCBI Taxonomy" id="205694"/>
    <lineage>
        <taxon>Eukaryota</taxon>
        <taxon>Viridiplantae</taxon>
        <taxon>Streptophyta</taxon>
        <taxon>Embryophyta</taxon>
        <taxon>Tracheophyta</taxon>
        <taxon>Spermatophyta</taxon>
        <taxon>Magnoliopsida</taxon>
        <taxon>eudicotyledons</taxon>
        <taxon>Gunneridae</taxon>
        <taxon>Pentapetalae</taxon>
        <taxon>asterids</taxon>
        <taxon>lamiids</taxon>
        <taxon>Lamiales</taxon>
        <taxon>Oleaceae</taxon>
        <taxon>Forsythieae</taxon>
        <taxon>Forsythia</taxon>
    </lineage>
</organism>
<comment type="caution">
    <text evidence="1">The sequence shown here is derived from an EMBL/GenBank/DDBJ whole genome shotgun (WGS) entry which is preliminary data.</text>
</comment>
<dbReference type="EMBL" id="JBFOLJ010000002">
    <property type="protein sequence ID" value="KAL2551619.1"/>
    <property type="molecule type" value="Genomic_DNA"/>
</dbReference>
<evidence type="ECO:0000313" key="1">
    <source>
        <dbReference type="EMBL" id="KAL2551619.1"/>
    </source>
</evidence>
<sequence length="161" mass="17870">MSALASDAGGIWGPPTTASGSCSIVGWELDIVGDAKWGREASSTIPPRLILNFGTLEKWKLDMTDNNHKSGYDGRIAGKMRREVTCHECLVFVATINSSRNQHSIYKLGGKYMKKRGKYIKCFLKKQRTWSPSFLVSPACYCTSLPIIQTSPLFSIYLLEA</sequence>
<dbReference type="Proteomes" id="UP001604277">
    <property type="component" value="Unassembled WGS sequence"/>
</dbReference>
<dbReference type="AlphaFoldDB" id="A0ABD1WPM7"/>
<accession>A0ABD1WPM7</accession>
<gene>
    <name evidence="1" type="ORF">Fot_05238</name>
</gene>